<dbReference type="SUPFAM" id="SSF69593">
    <property type="entry name" value="Glycerol-3-phosphate (1)-acyltransferase"/>
    <property type="match status" value="1"/>
</dbReference>
<gene>
    <name evidence="3" type="ORF">PGTUg99_034744</name>
</gene>
<name>A0A5B0LX96_PUCGR</name>
<keyword evidence="1" id="KW-1133">Transmembrane helix</keyword>
<evidence type="ECO:0000313" key="3">
    <source>
        <dbReference type="EMBL" id="KAA1068649.1"/>
    </source>
</evidence>
<dbReference type="CDD" id="cd07992">
    <property type="entry name" value="LPLAT_AAK14816-like"/>
    <property type="match status" value="1"/>
</dbReference>
<keyword evidence="1" id="KW-0472">Membrane</keyword>
<dbReference type="Pfam" id="PF01553">
    <property type="entry name" value="Acyltransferase"/>
    <property type="match status" value="1"/>
</dbReference>
<feature type="domain" description="Phospholipid/glycerol acyltransferase" evidence="2">
    <location>
        <begin position="106"/>
        <end position="251"/>
    </location>
</feature>
<dbReference type="Proteomes" id="UP000325313">
    <property type="component" value="Unassembled WGS sequence"/>
</dbReference>
<evidence type="ECO:0000256" key="1">
    <source>
        <dbReference type="SAM" id="Phobius"/>
    </source>
</evidence>
<sequence length="604" mass="68307">MCEYGFEFRMRLLISSLVVVTQQNKTRSSCLSHSKAYNHPISTRSTATYIGQPTSDTFLNKRRANEKMPFGPTYDIINTLARWSLNSYFHTITISNPHEVPPTGPVIVAANHWNMTIDPAMLSSRMPHGRRLHYWAKNTLFKNPIINFILLDAGNIPVDRTTRNNQLLFKGTFDVLKLGECVALFPEGTSYTEPKIIQVKDGIAWTALEYAKNLRLTGQELSGSEGTAGGLVRAPEAVEDVKVIVCGLNYTDKTRYRAAVQVEYSTPITLDPTVVERFMTAGEEKAAVKLLIKAIEARLRSVTVNADDWESLWTAQILRQFIWPLDGLGPLHHYRHNMQQLVNIMSIKEDSPPSIKNFRTDLIEYHRQLTAVDTTHLEFVQVFPTREARARLAIEAARCLCIWPFFCLLALAHLPVYIGAYVGSRLQPDEPESMAQNKVVLGLFSGLAMVPIYVTMIVRMLVAEQEERDWTRLMVGTMVGLGSVIVMHVMHDGMIDGAYGAWKRLRTCWRLKEDRLDELWDLRDRCLEAWTALEIELRTQNHPAFTSLLATHHSSLSSSSKSLAPSSSPINSSDRILNHLPVDHDLILDPPVDEKSLLRCKKTL</sequence>
<keyword evidence="1" id="KW-0812">Transmembrane</keyword>
<comment type="caution">
    <text evidence="3">The sequence shown here is derived from an EMBL/GenBank/DDBJ whole genome shotgun (WGS) entry which is preliminary data.</text>
</comment>
<proteinExistence type="predicted"/>
<feature type="transmembrane region" description="Helical" evidence="1">
    <location>
        <begin position="399"/>
        <end position="419"/>
    </location>
</feature>
<dbReference type="PANTHER" id="PTHR31605">
    <property type="entry name" value="GLYCEROL-3-PHOSPHATE O-ACYLTRANSFERASE 1"/>
    <property type="match status" value="1"/>
</dbReference>
<accession>A0A5B0LX96</accession>
<evidence type="ECO:0000313" key="4">
    <source>
        <dbReference type="Proteomes" id="UP000325313"/>
    </source>
</evidence>
<reference evidence="3 4" key="1">
    <citation type="submission" date="2019-05" db="EMBL/GenBank/DDBJ databases">
        <title>Emergence of the Ug99 lineage of the wheat stem rust pathogen through somatic hybridization.</title>
        <authorList>
            <person name="Li F."/>
            <person name="Upadhyaya N.M."/>
            <person name="Sperschneider J."/>
            <person name="Matny O."/>
            <person name="Nguyen-Phuc H."/>
            <person name="Mago R."/>
            <person name="Raley C."/>
            <person name="Miller M.E."/>
            <person name="Silverstein K.A.T."/>
            <person name="Henningsen E."/>
            <person name="Hirsch C.D."/>
            <person name="Visser B."/>
            <person name="Pretorius Z.A."/>
            <person name="Steffenson B.J."/>
            <person name="Schwessinger B."/>
            <person name="Dodds P.N."/>
            <person name="Figueroa M."/>
        </authorList>
    </citation>
    <scope>NUCLEOTIDE SEQUENCE [LARGE SCALE GENOMIC DNA]</scope>
    <source>
        <strain evidence="3 4">Ug99</strain>
    </source>
</reference>
<dbReference type="GO" id="GO:0016287">
    <property type="term" value="F:glycerone-phosphate O-acyltransferase activity"/>
    <property type="evidence" value="ECO:0007669"/>
    <property type="project" value="TreeGrafter"/>
</dbReference>
<evidence type="ECO:0000259" key="2">
    <source>
        <dbReference type="SMART" id="SM00563"/>
    </source>
</evidence>
<dbReference type="InterPro" id="IPR002123">
    <property type="entry name" value="Plipid/glycerol_acylTrfase"/>
</dbReference>
<protein>
    <recommendedName>
        <fullName evidence="2">Phospholipid/glycerol acyltransferase domain-containing protein</fullName>
    </recommendedName>
</protein>
<dbReference type="GO" id="GO:0004366">
    <property type="term" value="F:glycerol-3-phosphate O-acyltransferase activity"/>
    <property type="evidence" value="ECO:0007669"/>
    <property type="project" value="TreeGrafter"/>
</dbReference>
<feature type="transmembrane region" description="Helical" evidence="1">
    <location>
        <begin position="470"/>
        <end position="490"/>
    </location>
</feature>
<dbReference type="PANTHER" id="PTHR31605:SF0">
    <property type="entry name" value="GLYCEROL-3-PHOSPHATE O-ACYLTRANSFERASE 1"/>
    <property type="match status" value="1"/>
</dbReference>
<dbReference type="AlphaFoldDB" id="A0A5B0LX96"/>
<dbReference type="SMART" id="SM00563">
    <property type="entry name" value="PlsC"/>
    <property type="match status" value="1"/>
</dbReference>
<organism evidence="3 4">
    <name type="scientific">Puccinia graminis f. sp. tritici</name>
    <dbReference type="NCBI Taxonomy" id="56615"/>
    <lineage>
        <taxon>Eukaryota</taxon>
        <taxon>Fungi</taxon>
        <taxon>Dikarya</taxon>
        <taxon>Basidiomycota</taxon>
        <taxon>Pucciniomycotina</taxon>
        <taxon>Pucciniomycetes</taxon>
        <taxon>Pucciniales</taxon>
        <taxon>Pucciniaceae</taxon>
        <taxon>Puccinia</taxon>
    </lineage>
</organism>
<dbReference type="GO" id="GO:0008654">
    <property type="term" value="P:phospholipid biosynthetic process"/>
    <property type="evidence" value="ECO:0007669"/>
    <property type="project" value="TreeGrafter"/>
</dbReference>
<dbReference type="InterPro" id="IPR052744">
    <property type="entry name" value="GPAT/DAPAT"/>
</dbReference>
<dbReference type="EMBL" id="VDEP01000505">
    <property type="protein sequence ID" value="KAA1068649.1"/>
    <property type="molecule type" value="Genomic_DNA"/>
</dbReference>
<feature type="transmembrane region" description="Helical" evidence="1">
    <location>
        <begin position="439"/>
        <end position="458"/>
    </location>
</feature>